<dbReference type="RefSeq" id="WP_138321112.1">
    <property type="nucleotide sequence ID" value="NZ_VCBC01000017.1"/>
</dbReference>
<gene>
    <name evidence="3" type="ORF">FE810_14960</name>
</gene>
<dbReference type="EMBL" id="VCBC01000017">
    <property type="protein sequence ID" value="TLU61308.1"/>
    <property type="molecule type" value="Genomic_DNA"/>
</dbReference>
<dbReference type="Proteomes" id="UP000307790">
    <property type="component" value="Unassembled WGS sequence"/>
</dbReference>
<proteinExistence type="inferred from homology"/>
<dbReference type="PROSITE" id="PS51353">
    <property type="entry name" value="ARSC"/>
    <property type="match status" value="1"/>
</dbReference>
<dbReference type="InterPro" id="IPR006504">
    <property type="entry name" value="Tscrpt_reg_Spx/MgsR"/>
</dbReference>
<dbReference type="InterPro" id="IPR036249">
    <property type="entry name" value="Thioredoxin-like_sf"/>
</dbReference>
<comment type="caution">
    <text evidence="3">The sequence shown here is derived from an EMBL/GenBank/DDBJ whole genome shotgun (WGS) entry which is preliminary data.</text>
</comment>
<dbReference type="InterPro" id="IPR006660">
    <property type="entry name" value="Arsenate_reductase-like"/>
</dbReference>
<dbReference type="OrthoDB" id="9803749at2"/>
<evidence type="ECO:0000313" key="3">
    <source>
        <dbReference type="EMBL" id="TLU61308.1"/>
    </source>
</evidence>
<evidence type="ECO:0000256" key="2">
    <source>
        <dbReference type="PROSITE-ProRule" id="PRU01282"/>
    </source>
</evidence>
<reference evidence="3 4" key="1">
    <citation type="submission" date="2019-05" db="EMBL/GenBank/DDBJ databases">
        <title>Genome sequences of Thalassotalea litorea 1K03283.</title>
        <authorList>
            <person name="Zhang D."/>
        </authorList>
    </citation>
    <scope>NUCLEOTIDE SEQUENCE [LARGE SCALE GENOMIC DNA]</scope>
    <source>
        <strain evidence="3 4">MCCC 1K03283</strain>
    </source>
</reference>
<dbReference type="PANTHER" id="PTHR30041:SF8">
    <property type="entry name" value="PROTEIN YFFB"/>
    <property type="match status" value="1"/>
</dbReference>
<sequence length="118" mass="13553">MTQAIVYGIHNCDTVKKARKWLEQNGIDYQFHDLRKDGVNAELISEFVAGADWEKLLNKRSTTYRQLEQSVKTQLETSAGANTLVEHPTLLKRPLLKTDGQFHLGFKAEQYQDIFANE</sequence>
<dbReference type="PANTHER" id="PTHR30041">
    <property type="entry name" value="ARSENATE REDUCTASE"/>
    <property type="match status" value="1"/>
</dbReference>
<dbReference type="NCBIfam" id="TIGR01617">
    <property type="entry name" value="arsC_related"/>
    <property type="match status" value="1"/>
</dbReference>
<organism evidence="3 4">
    <name type="scientific">Thalassotalea litorea</name>
    <dbReference type="NCBI Taxonomy" id="2020715"/>
    <lineage>
        <taxon>Bacteria</taxon>
        <taxon>Pseudomonadati</taxon>
        <taxon>Pseudomonadota</taxon>
        <taxon>Gammaproteobacteria</taxon>
        <taxon>Alteromonadales</taxon>
        <taxon>Colwelliaceae</taxon>
        <taxon>Thalassotalea</taxon>
    </lineage>
</organism>
<dbReference type="AlphaFoldDB" id="A0A5R9IGN7"/>
<evidence type="ECO:0000256" key="1">
    <source>
        <dbReference type="ARBA" id="ARBA00007198"/>
    </source>
</evidence>
<dbReference type="Pfam" id="PF03960">
    <property type="entry name" value="ArsC"/>
    <property type="match status" value="1"/>
</dbReference>
<dbReference type="CDD" id="cd03035">
    <property type="entry name" value="ArsC_Yffb"/>
    <property type="match status" value="1"/>
</dbReference>
<evidence type="ECO:0000313" key="4">
    <source>
        <dbReference type="Proteomes" id="UP000307790"/>
    </source>
</evidence>
<comment type="similarity">
    <text evidence="1 2">Belongs to the ArsC family.</text>
</comment>
<name>A0A5R9IGN7_9GAMM</name>
<keyword evidence="4" id="KW-1185">Reference proteome</keyword>
<dbReference type="NCBIfam" id="NF008107">
    <property type="entry name" value="PRK10853.1"/>
    <property type="match status" value="1"/>
</dbReference>
<accession>A0A5R9IGN7</accession>
<dbReference type="Gene3D" id="3.40.30.10">
    <property type="entry name" value="Glutaredoxin"/>
    <property type="match status" value="1"/>
</dbReference>
<protein>
    <submittedName>
        <fullName evidence="3">ArsC family reductase</fullName>
    </submittedName>
</protein>
<dbReference type="SUPFAM" id="SSF52833">
    <property type="entry name" value="Thioredoxin-like"/>
    <property type="match status" value="1"/>
</dbReference>